<protein>
    <submittedName>
        <fullName evidence="10">Polyamine ABC transporter substrate-binding protein</fullName>
    </submittedName>
</protein>
<dbReference type="EMBL" id="QGNA01000006">
    <property type="protein sequence ID" value="PWS34641.1"/>
    <property type="molecule type" value="Genomic_DNA"/>
</dbReference>
<keyword evidence="7 8" id="KW-0472">Membrane</keyword>
<feature type="domain" description="ABC transmembrane type-1" evidence="9">
    <location>
        <begin position="139"/>
        <end position="345"/>
    </location>
</feature>
<evidence type="ECO:0000256" key="4">
    <source>
        <dbReference type="ARBA" id="ARBA00022475"/>
    </source>
</evidence>
<name>A0A317F608_9PROT</name>
<feature type="transmembrane region" description="Helical" evidence="8">
    <location>
        <begin position="322"/>
        <end position="348"/>
    </location>
</feature>
<dbReference type="Pfam" id="PF00528">
    <property type="entry name" value="BPD_transp_1"/>
    <property type="match status" value="1"/>
</dbReference>
<dbReference type="InterPro" id="IPR035906">
    <property type="entry name" value="MetI-like_sf"/>
</dbReference>
<evidence type="ECO:0000256" key="6">
    <source>
        <dbReference type="ARBA" id="ARBA00022989"/>
    </source>
</evidence>
<dbReference type="CDD" id="cd06261">
    <property type="entry name" value="TM_PBP2"/>
    <property type="match status" value="1"/>
</dbReference>
<dbReference type="PANTHER" id="PTHR42929">
    <property type="entry name" value="INNER MEMBRANE ABC TRANSPORTER PERMEASE PROTEIN YDCU-RELATED-RELATED"/>
    <property type="match status" value="1"/>
</dbReference>
<dbReference type="AlphaFoldDB" id="A0A317F608"/>
<proteinExistence type="inferred from homology"/>
<keyword evidence="5 8" id="KW-0812">Transmembrane</keyword>
<keyword evidence="6 8" id="KW-1133">Transmembrane helix</keyword>
<dbReference type="PROSITE" id="PS50928">
    <property type="entry name" value="ABC_TM1"/>
    <property type="match status" value="1"/>
</dbReference>
<sequence length="358" mass="38870">MTDRELSETLPRTRAALAAWDGQGLPPETAFAALAQEAASALEERRIGALAQRLNFERSGLRALLLRTARAHDRLTAPYSESLPALDARWSDPEIWRLLQRAAGPTTSLYLLRALDLTRTAEGEFRRVDPEQAVFVTLFLRTLWVSVVVTGACLLLGWPVAACIAALRPPWSSVALLLVLMPFWSSVLVRSTAWFALLQREGPVNDLLILLGIVDAPLQLVGTRVAVLLSTIHILLPVAILPMVGVMTRLDRRHLLAAASLGAGPWLRFRRVWLPLSLPGILAGGAMTFLLAVGFYITPALLGGEKDQLVAWFIAQFLNRDVNWGMAAALSAYLLAMAGAVVALLRVLTGGTPTGARI</sequence>
<feature type="transmembrane region" description="Helical" evidence="8">
    <location>
        <begin position="174"/>
        <end position="197"/>
    </location>
</feature>
<dbReference type="Gene3D" id="1.10.3720.10">
    <property type="entry name" value="MetI-like"/>
    <property type="match status" value="1"/>
</dbReference>
<keyword evidence="11" id="KW-1185">Reference proteome</keyword>
<feature type="transmembrane region" description="Helical" evidence="8">
    <location>
        <begin position="276"/>
        <end position="302"/>
    </location>
</feature>
<organism evidence="10 11">
    <name type="scientific">Falsiroseomonas bella</name>
    <dbReference type="NCBI Taxonomy" id="2184016"/>
    <lineage>
        <taxon>Bacteria</taxon>
        <taxon>Pseudomonadati</taxon>
        <taxon>Pseudomonadota</taxon>
        <taxon>Alphaproteobacteria</taxon>
        <taxon>Acetobacterales</taxon>
        <taxon>Roseomonadaceae</taxon>
        <taxon>Falsiroseomonas</taxon>
    </lineage>
</organism>
<evidence type="ECO:0000256" key="1">
    <source>
        <dbReference type="ARBA" id="ARBA00004651"/>
    </source>
</evidence>
<evidence type="ECO:0000313" key="11">
    <source>
        <dbReference type="Proteomes" id="UP000245765"/>
    </source>
</evidence>
<evidence type="ECO:0000313" key="10">
    <source>
        <dbReference type="EMBL" id="PWS34641.1"/>
    </source>
</evidence>
<feature type="transmembrane region" description="Helical" evidence="8">
    <location>
        <begin position="143"/>
        <end position="167"/>
    </location>
</feature>
<gene>
    <name evidence="10" type="ORF">DFH01_24235</name>
</gene>
<accession>A0A317F608</accession>
<feature type="transmembrane region" description="Helical" evidence="8">
    <location>
        <begin position="225"/>
        <end position="246"/>
    </location>
</feature>
<comment type="subcellular location">
    <subcellularLocation>
        <location evidence="1 8">Cell membrane</location>
        <topology evidence="1 8">Multi-pass membrane protein</topology>
    </subcellularLocation>
</comment>
<keyword evidence="4" id="KW-1003">Cell membrane</keyword>
<keyword evidence="3 8" id="KW-0813">Transport</keyword>
<evidence type="ECO:0000256" key="8">
    <source>
        <dbReference type="RuleBase" id="RU363032"/>
    </source>
</evidence>
<comment type="caution">
    <text evidence="10">The sequence shown here is derived from an EMBL/GenBank/DDBJ whole genome shotgun (WGS) entry which is preliminary data.</text>
</comment>
<dbReference type="RefSeq" id="WP_109873092.1">
    <property type="nucleotide sequence ID" value="NZ_QGNA01000006.1"/>
</dbReference>
<dbReference type="Proteomes" id="UP000245765">
    <property type="component" value="Unassembled WGS sequence"/>
</dbReference>
<evidence type="ECO:0000256" key="7">
    <source>
        <dbReference type="ARBA" id="ARBA00023136"/>
    </source>
</evidence>
<dbReference type="GO" id="GO:0005886">
    <property type="term" value="C:plasma membrane"/>
    <property type="evidence" value="ECO:0007669"/>
    <property type="project" value="UniProtKB-SubCell"/>
</dbReference>
<dbReference type="PANTHER" id="PTHR42929:SF5">
    <property type="entry name" value="ABC TRANSPORTER PERMEASE PROTEIN"/>
    <property type="match status" value="1"/>
</dbReference>
<dbReference type="SUPFAM" id="SSF161098">
    <property type="entry name" value="MetI-like"/>
    <property type="match status" value="1"/>
</dbReference>
<dbReference type="OrthoDB" id="7915284at2"/>
<evidence type="ECO:0000256" key="2">
    <source>
        <dbReference type="ARBA" id="ARBA00007069"/>
    </source>
</evidence>
<comment type="similarity">
    <text evidence="2">Belongs to the binding-protein-dependent transport system permease family. CysTW subfamily.</text>
</comment>
<dbReference type="InterPro" id="IPR000515">
    <property type="entry name" value="MetI-like"/>
</dbReference>
<evidence type="ECO:0000259" key="9">
    <source>
        <dbReference type="PROSITE" id="PS50928"/>
    </source>
</evidence>
<dbReference type="GO" id="GO:0055085">
    <property type="term" value="P:transmembrane transport"/>
    <property type="evidence" value="ECO:0007669"/>
    <property type="project" value="InterPro"/>
</dbReference>
<reference evidence="11" key="1">
    <citation type="submission" date="2018-05" db="EMBL/GenBank/DDBJ databases">
        <authorList>
            <person name="Du Z."/>
            <person name="Wang X."/>
        </authorList>
    </citation>
    <scope>NUCLEOTIDE SEQUENCE [LARGE SCALE GENOMIC DNA]</scope>
    <source>
        <strain evidence="11">CQN31</strain>
    </source>
</reference>
<evidence type="ECO:0000256" key="3">
    <source>
        <dbReference type="ARBA" id="ARBA00022448"/>
    </source>
</evidence>
<evidence type="ECO:0000256" key="5">
    <source>
        <dbReference type="ARBA" id="ARBA00022692"/>
    </source>
</evidence>